<dbReference type="KEGG" id="mng:MNEG_9535"/>
<feature type="transmembrane region" description="Helical" evidence="1">
    <location>
        <begin position="28"/>
        <end position="48"/>
    </location>
</feature>
<sequence>MGEQNDLERGGVKSFIYKEGRPKRNSNFLAFLFVVGVAGVVAFAVLAVTTQNSKNSCPCANPYKQLGYDRLYDITECHKDNSFMECFNRKTNQWIRYTGLAGGCGALIVLSLAALRYS</sequence>
<protein>
    <submittedName>
        <fullName evidence="2">Uncharacterized protein</fullName>
    </submittedName>
</protein>
<feature type="transmembrane region" description="Helical" evidence="1">
    <location>
        <begin position="94"/>
        <end position="115"/>
    </location>
</feature>
<evidence type="ECO:0000256" key="1">
    <source>
        <dbReference type="SAM" id="Phobius"/>
    </source>
</evidence>
<gene>
    <name evidence="2" type="ORF">MNEG_9535</name>
</gene>
<keyword evidence="1" id="KW-1133">Transmembrane helix</keyword>
<evidence type="ECO:0000313" key="2">
    <source>
        <dbReference type="EMBL" id="KIY98428.1"/>
    </source>
</evidence>
<keyword evidence="1" id="KW-0472">Membrane</keyword>
<dbReference type="OrthoDB" id="533437at2759"/>
<dbReference type="RefSeq" id="XP_013897448.1">
    <property type="nucleotide sequence ID" value="XM_014041994.1"/>
</dbReference>
<keyword evidence="3" id="KW-1185">Reference proteome</keyword>
<organism evidence="2 3">
    <name type="scientific">Monoraphidium neglectum</name>
    <dbReference type="NCBI Taxonomy" id="145388"/>
    <lineage>
        <taxon>Eukaryota</taxon>
        <taxon>Viridiplantae</taxon>
        <taxon>Chlorophyta</taxon>
        <taxon>core chlorophytes</taxon>
        <taxon>Chlorophyceae</taxon>
        <taxon>CS clade</taxon>
        <taxon>Sphaeropleales</taxon>
        <taxon>Selenastraceae</taxon>
        <taxon>Monoraphidium</taxon>
    </lineage>
</organism>
<proteinExistence type="predicted"/>
<dbReference type="Proteomes" id="UP000054498">
    <property type="component" value="Unassembled WGS sequence"/>
</dbReference>
<reference evidence="2 3" key="1">
    <citation type="journal article" date="2013" name="BMC Genomics">
        <title>Reconstruction of the lipid metabolism for the microalga Monoraphidium neglectum from its genome sequence reveals characteristics suitable for biofuel production.</title>
        <authorList>
            <person name="Bogen C."/>
            <person name="Al-Dilaimi A."/>
            <person name="Albersmeier A."/>
            <person name="Wichmann J."/>
            <person name="Grundmann M."/>
            <person name="Rupp O."/>
            <person name="Lauersen K.J."/>
            <person name="Blifernez-Klassen O."/>
            <person name="Kalinowski J."/>
            <person name="Goesmann A."/>
            <person name="Mussgnug J.H."/>
            <person name="Kruse O."/>
        </authorList>
    </citation>
    <scope>NUCLEOTIDE SEQUENCE [LARGE SCALE GENOMIC DNA]</scope>
    <source>
        <strain evidence="2 3">SAG 48.87</strain>
    </source>
</reference>
<dbReference type="EMBL" id="KK102189">
    <property type="protein sequence ID" value="KIY98428.1"/>
    <property type="molecule type" value="Genomic_DNA"/>
</dbReference>
<dbReference type="AlphaFoldDB" id="A0A0D2KS79"/>
<keyword evidence="1" id="KW-0812">Transmembrane</keyword>
<evidence type="ECO:0000313" key="3">
    <source>
        <dbReference type="Proteomes" id="UP000054498"/>
    </source>
</evidence>
<accession>A0A0D2KS79</accession>
<dbReference type="GeneID" id="25742410"/>
<name>A0A0D2KS79_9CHLO</name>